<feature type="transmembrane region" description="Helical" evidence="6">
    <location>
        <begin position="107"/>
        <end position="128"/>
    </location>
</feature>
<dbReference type="InterPro" id="IPR004633">
    <property type="entry name" value="NaPi_cotrn-rel/YqeW-like"/>
</dbReference>
<dbReference type="InterPro" id="IPR003841">
    <property type="entry name" value="Na/Pi_transpt"/>
</dbReference>
<dbReference type="EMBL" id="DTIN01000044">
    <property type="protein sequence ID" value="HFX14368.1"/>
    <property type="molecule type" value="Genomic_DNA"/>
</dbReference>
<keyword evidence="4 6" id="KW-1133">Transmembrane helix</keyword>
<dbReference type="PANTHER" id="PTHR10010:SF46">
    <property type="entry name" value="SODIUM-DEPENDENT PHOSPHATE TRANSPORT PROTEIN 2B"/>
    <property type="match status" value="1"/>
</dbReference>
<evidence type="ECO:0000256" key="2">
    <source>
        <dbReference type="ARBA" id="ARBA00022475"/>
    </source>
</evidence>
<organism evidence="8">
    <name type="scientific">Dictyoglomus thermophilum</name>
    <dbReference type="NCBI Taxonomy" id="14"/>
    <lineage>
        <taxon>Bacteria</taxon>
        <taxon>Pseudomonadati</taxon>
        <taxon>Dictyoglomota</taxon>
        <taxon>Dictyoglomia</taxon>
        <taxon>Dictyoglomales</taxon>
        <taxon>Dictyoglomaceae</taxon>
        <taxon>Dictyoglomus</taxon>
    </lineage>
</organism>
<evidence type="ECO:0000256" key="6">
    <source>
        <dbReference type="SAM" id="Phobius"/>
    </source>
</evidence>
<evidence type="ECO:0000256" key="3">
    <source>
        <dbReference type="ARBA" id="ARBA00022692"/>
    </source>
</evidence>
<dbReference type="InterPro" id="IPR026022">
    <property type="entry name" value="PhoU_dom"/>
</dbReference>
<evidence type="ECO:0000256" key="5">
    <source>
        <dbReference type="ARBA" id="ARBA00023136"/>
    </source>
</evidence>
<keyword evidence="5 6" id="KW-0472">Membrane</keyword>
<feature type="domain" description="PhoU" evidence="7">
    <location>
        <begin position="451"/>
        <end position="534"/>
    </location>
</feature>
<dbReference type="NCBIfam" id="TIGR00704">
    <property type="entry name" value="NaPi_cotrn_rel"/>
    <property type="match status" value="1"/>
</dbReference>
<gene>
    <name evidence="8" type="ORF">ENW00_09565</name>
</gene>
<feature type="transmembrane region" description="Helical" evidence="6">
    <location>
        <begin position="71"/>
        <end position="95"/>
    </location>
</feature>
<dbReference type="GO" id="GO:0044341">
    <property type="term" value="P:sodium-dependent phosphate transport"/>
    <property type="evidence" value="ECO:0007669"/>
    <property type="project" value="InterPro"/>
</dbReference>
<evidence type="ECO:0000256" key="4">
    <source>
        <dbReference type="ARBA" id="ARBA00022989"/>
    </source>
</evidence>
<comment type="caution">
    <text evidence="8">The sequence shown here is derived from an EMBL/GenBank/DDBJ whole genome shotgun (WGS) entry which is preliminary data.</text>
</comment>
<feature type="transmembrane region" description="Helical" evidence="6">
    <location>
        <begin position="140"/>
        <end position="158"/>
    </location>
</feature>
<dbReference type="Pfam" id="PF02690">
    <property type="entry name" value="Na_Pi_cotrans"/>
    <property type="match status" value="2"/>
</dbReference>
<dbReference type="AlphaFoldDB" id="A0A7C3MJ23"/>
<accession>A0A7C3MJ23</accession>
<dbReference type="GO" id="GO:0005886">
    <property type="term" value="C:plasma membrane"/>
    <property type="evidence" value="ECO:0007669"/>
    <property type="project" value="UniProtKB-SubCell"/>
</dbReference>
<keyword evidence="2" id="KW-1003">Cell membrane</keyword>
<evidence type="ECO:0000256" key="1">
    <source>
        <dbReference type="ARBA" id="ARBA00004651"/>
    </source>
</evidence>
<proteinExistence type="predicted"/>
<evidence type="ECO:0000259" key="7">
    <source>
        <dbReference type="Pfam" id="PF01895"/>
    </source>
</evidence>
<dbReference type="PANTHER" id="PTHR10010">
    <property type="entry name" value="SOLUTE CARRIER FAMILY 34 SODIUM PHOSPHATE , MEMBER 2-RELATED"/>
    <property type="match status" value="1"/>
</dbReference>
<feature type="domain" description="PhoU" evidence="7">
    <location>
        <begin position="345"/>
        <end position="432"/>
    </location>
</feature>
<reference evidence="8" key="1">
    <citation type="journal article" date="2020" name="mSystems">
        <title>Genome- and Community-Level Interaction Insights into Carbon Utilization and Element Cycling Functions of Hydrothermarchaeota in Hydrothermal Sediment.</title>
        <authorList>
            <person name="Zhou Z."/>
            <person name="Liu Y."/>
            <person name="Xu W."/>
            <person name="Pan J."/>
            <person name="Luo Z.H."/>
            <person name="Li M."/>
        </authorList>
    </citation>
    <scope>NUCLEOTIDE SEQUENCE [LARGE SCALE GENOMIC DNA]</scope>
    <source>
        <strain evidence="8">SpSt-81</strain>
    </source>
</reference>
<sequence>MEGFPLSYREVGLLLGGFSLFLYGILQMSSGLEKAVGPRLRSIFERLNSSPFRGLFIGALVTAIVQSSSAVTVLTVTFVNAGLLTLEGALGIIFGANIGTTITAQLVAFKLTTAAPYFLFIGFLTLFLGRRKYVRNIGEAILGFGMIFMGLSLMESSLHALRSWSPFHNAIIAMGRYPIFGILTGAGITAIIQSSSVTTSIVVALAAKGAMDFSSAVPIILGANIGTCVTALLASVGTNISAKRTALAHLFFNVIGVLLIFPFLNFFEKVVSVTSSDVARQVANAHTIFNGIWAFIWIFFTKQYAGIIRKILPGEERVYKKEASFLKPQLLDTPSAALEAAKNELVRMAEIVEDMYNLTMDALFKNSTQNYKDVLIMEDITDGLKASLINYLTQLSTDSLSEGEAKELNAILRAVDDVERIADHLTNVMEKVEVKNSERVEFTEFAWKDLSELRELLYENIRDSYSMIKDSTVSYLDEVLLREERIDYKVRQSKENHIERIKKGICNPIAGIIFSDLLIDLERISDHCVNIAQEFYEVNRVKREKVILR</sequence>
<name>A0A7C3MJ23_DICTH</name>
<protein>
    <submittedName>
        <fullName evidence="8">Na/Pi cotransporter family protein</fullName>
    </submittedName>
</protein>
<evidence type="ECO:0000313" key="8">
    <source>
        <dbReference type="EMBL" id="HFX14368.1"/>
    </source>
</evidence>
<feature type="transmembrane region" description="Helical" evidence="6">
    <location>
        <begin position="282"/>
        <end position="300"/>
    </location>
</feature>
<dbReference type="InterPro" id="IPR038078">
    <property type="entry name" value="PhoU-like_sf"/>
</dbReference>
<feature type="transmembrane region" description="Helical" evidence="6">
    <location>
        <begin position="213"/>
        <end position="234"/>
    </location>
</feature>
<dbReference type="Gene3D" id="1.20.58.220">
    <property type="entry name" value="Phosphate transport system protein phou homolog 2, domain 2"/>
    <property type="match status" value="1"/>
</dbReference>
<dbReference type="GO" id="GO:0005436">
    <property type="term" value="F:sodium:phosphate symporter activity"/>
    <property type="evidence" value="ECO:0007669"/>
    <property type="project" value="InterPro"/>
</dbReference>
<dbReference type="Pfam" id="PF01895">
    <property type="entry name" value="PhoU"/>
    <property type="match status" value="2"/>
</dbReference>
<feature type="transmembrane region" description="Helical" evidence="6">
    <location>
        <begin position="246"/>
        <end position="267"/>
    </location>
</feature>
<feature type="transmembrane region" description="Helical" evidence="6">
    <location>
        <begin position="47"/>
        <end position="65"/>
    </location>
</feature>
<keyword evidence="3 6" id="KW-0812">Transmembrane</keyword>
<dbReference type="NCBIfam" id="NF037997">
    <property type="entry name" value="Na_Pi_symport"/>
    <property type="match status" value="1"/>
</dbReference>
<feature type="transmembrane region" description="Helical" evidence="6">
    <location>
        <begin position="179"/>
        <end position="207"/>
    </location>
</feature>
<comment type="subcellular location">
    <subcellularLocation>
        <location evidence="1">Cell membrane</location>
        <topology evidence="1">Multi-pass membrane protein</topology>
    </subcellularLocation>
</comment>
<dbReference type="SUPFAM" id="SSF109755">
    <property type="entry name" value="PhoU-like"/>
    <property type="match status" value="1"/>
</dbReference>
<feature type="transmembrane region" description="Helical" evidence="6">
    <location>
        <begin position="6"/>
        <end position="26"/>
    </location>
</feature>